<dbReference type="PROSITE" id="PS50110">
    <property type="entry name" value="RESPONSE_REGULATORY"/>
    <property type="match status" value="1"/>
</dbReference>
<dbReference type="Pfam" id="PF12833">
    <property type="entry name" value="HTH_18"/>
    <property type="match status" value="1"/>
</dbReference>
<evidence type="ECO:0000256" key="6">
    <source>
        <dbReference type="ARBA" id="ARBA00023125"/>
    </source>
</evidence>
<dbReference type="InterPro" id="IPR020449">
    <property type="entry name" value="Tscrpt_reg_AraC-type_HTH"/>
</dbReference>
<dbReference type="EMBL" id="JBHSDT010000002">
    <property type="protein sequence ID" value="MFC4401825.1"/>
    <property type="molecule type" value="Genomic_DNA"/>
</dbReference>
<dbReference type="InterPro" id="IPR018060">
    <property type="entry name" value="HTH_AraC"/>
</dbReference>
<keyword evidence="3 8" id="KW-0597">Phosphoprotein</keyword>
<keyword evidence="5" id="KW-0805">Transcription regulation</keyword>
<evidence type="ECO:0000256" key="7">
    <source>
        <dbReference type="ARBA" id="ARBA00023163"/>
    </source>
</evidence>
<gene>
    <name evidence="11" type="ORF">ACFOY7_01775</name>
</gene>
<dbReference type="SUPFAM" id="SSF46689">
    <property type="entry name" value="Homeodomain-like"/>
    <property type="match status" value="1"/>
</dbReference>
<reference evidence="12" key="1">
    <citation type="journal article" date="2019" name="Int. J. Syst. Evol. Microbiol.">
        <title>The Global Catalogue of Microorganisms (GCM) 10K type strain sequencing project: providing services to taxonomists for standard genome sequencing and annotation.</title>
        <authorList>
            <consortium name="The Broad Institute Genomics Platform"/>
            <consortium name="The Broad Institute Genome Sequencing Center for Infectious Disease"/>
            <person name="Wu L."/>
            <person name="Ma J."/>
        </authorList>
    </citation>
    <scope>NUCLEOTIDE SEQUENCE [LARGE SCALE GENOMIC DNA]</scope>
    <source>
        <strain evidence="12">CCUG 37865</strain>
    </source>
</reference>
<evidence type="ECO:0000259" key="9">
    <source>
        <dbReference type="PROSITE" id="PS01124"/>
    </source>
</evidence>
<evidence type="ECO:0000256" key="8">
    <source>
        <dbReference type="PROSITE-ProRule" id="PRU00169"/>
    </source>
</evidence>
<keyword evidence="4" id="KW-0902">Two-component regulatory system</keyword>
<keyword evidence="12" id="KW-1185">Reference proteome</keyword>
<dbReference type="InterPro" id="IPR051552">
    <property type="entry name" value="HptR"/>
</dbReference>
<protein>
    <submittedName>
        <fullName evidence="11">Response regulator</fullName>
    </submittedName>
</protein>
<feature type="modified residue" description="4-aspartylphosphate" evidence="8">
    <location>
        <position position="55"/>
    </location>
</feature>
<evidence type="ECO:0000259" key="10">
    <source>
        <dbReference type="PROSITE" id="PS50110"/>
    </source>
</evidence>
<dbReference type="PRINTS" id="PR00032">
    <property type="entry name" value="HTHARAC"/>
</dbReference>
<dbReference type="InterPro" id="IPR001789">
    <property type="entry name" value="Sig_transdc_resp-reg_receiver"/>
</dbReference>
<evidence type="ECO:0000313" key="11">
    <source>
        <dbReference type="EMBL" id="MFC4401825.1"/>
    </source>
</evidence>
<dbReference type="InterPro" id="IPR018062">
    <property type="entry name" value="HTH_AraC-typ_CS"/>
</dbReference>
<dbReference type="PANTHER" id="PTHR42713">
    <property type="entry name" value="HISTIDINE KINASE-RELATED"/>
    <property type="match status" value="1"/>
</dbReference>
<comment type="caution">
    <text evidence="11">The sequence shown here is derived from an EMBL/GenBank/DDBJ whole genome shotgun (WGS) entry which is preliminary data.</text>
</comment>
<keyword evidence="2" id="KW-0963">Cytoplasm</keyword>
<sequence>MLKVLIIDDEPLIREGLCSIIDWENFGYEIVGTAKNGKEGLKYMELLKPDVVFVDIKMPGLSGIEMVKKAKEKRMIAKYIVLSGYSNFTYAQESIQLGMESYLLKPVDEEELIPLIQQVKAKCFYEKNVVSQLDQYKKIQEQHEWREWLHGNRTGKLLSAYEADSFIIASLVSQQFIDWETIETKVEKVILPTTKLIWIDNQLIVLFLNNSIESALASLRNLKEFIKVNSSAKIKIQVIDQLISLKGLPKAYDQLLSLQNFSYNFSDSVILCSSMINTNRGTFPLTEHLANSIYRAMEFENINQLEIYFDEIKSCFQNNLYQRERIRAEWLEFTKLIYRKIKFNDAHVSLESNERLVEGIYQAEDLETLLKQTKEMFIMISGHLNGFGSSSEDTIEKIIQYVEQYHYKDLTLKVIAELFKYNRSYLGKKFKNCTGDYFHVYLDKVRLGKAKQLLRQPDIKVYQVSEQVGYSNIDYFYRKFKKYMGISPKEYQKQQLNKEITLH</sequence>
<dbReference type="InterPro" id="IPR011006">
    <property type="entry name" value="CheY-like_superfamily"/>
</dbReference>
<accession>A0ABV8WPP3</accession>
<dbReference type="SUPFAM" id="SSF52172">
    <property type="entry name" value="CheY-like"/>
    <property type="match status" value="1"/>
</dbReference>
<dbReference type="Gene3D" id="1.10.10.60">
    <property type="entry name" value="Homeodomain-like"/>
    <property type="match status" value="2"/>
</dbReference>
<evidence type="ECO:0000256" key="3">
    <source>
        <dbReference type="ARBA" id="ARBA00022553"/>
    </source>
</evidence>
<dbReference type="Proteomes" id="UP001595882">
    <property type="component" value="Unassembled WGS sequence"/>
</dbReference>
<dbReference type="PROSITE" id="PS00041">
    <property type="entry name" value="HTH_ARAC_FAMILY_1"/>
    <property type="match status" value="1"/>
</dbReference>
<proteinExistence type="predicted"/>
<dbReference type="Pfam" id="PF00072">
    <property type="entry name" value="Response_reg"/>
    <property type="match status" value="1"/>
</dbReference>
<dbReference type="SMART" id="SM00448">
    <property type="entry name" value="REC"/>
    <property type="match status" value="1"/>
</dbReference>
<keyword evidence="6" id="KW-0238">DNA-binding</keyword>
<evidence type="ECO:0000256" key="4">
    <source>
        <dbReference type="ARBA" id="ARBA00023012"/>
    </source>
</evidence>
<feature type="domain" description="Response regulatory" evidence="10">
    <location>
        <begin position="3"/>
        <end position="120"/>
    </location>
</feature>
<dbReference type="SMART" id="SM00342">
    <property type="entry name" value="HTH_ARAC"/>
    <property type="match status" value="1"/>
</dbReference>
<keyword evidence="7" id="KW-0804">Transcription</keyword>
<evidence type="ECO:0000256" key="1">
    <source>
        <dbReference type="ARBA" id="ARBA00004496"/>
    </source>
</evidence>
<dbReference type="Gene3D" id="3.40.50.2300">
    <property type="match status" value="1"/>
</dbReference>
<organism evidence="11 12">
    <name type="scientific">Gracilibacillus xinjiangensis</name>
    <dbReference type="NCBI Taxonomy" id="1193282"/>
    <lineage>
        <taxon>Bacteria</taxon>
        <taxon>Bacillati</taxon>
        <taxon>Bacillota</taxon>
        <taxon>Bacilli</taxon>
        <taxon>Bacillales</taxon>
        <taxon>Bacillaceae</taxon>
        <taxon>Gracilibacillus</taxon>
    </lineage>
</organism>
<evidence type="ECO:0000313" key="12">
    <source>
        <dbReference type="Proteomes" id="UP001595882"/>
    </source>
</evidence>
<feature type="domain" description="HTH araC/xylS-type" evidence="9">
    <location>
        <begin position="396"/>
        <end position="494"/>
    </location>
</feature>
<dbReference type="PROSITE" id="PS01124">
    <property type="entry name" value="HTH_ARAC_FAMILY_2"/>
    <property type="match status" value="1"/>
</dbReference>
<comment type="subcellular location">
    <subcellularLocation>
        <location evidence="1">Cytoplasm</location>
    </subcellularLocation>
</comment>
<name>A0ABV8WPP3_9BACI</name>
<dbReference type="CDD" id="cd17536">
    <property type="entry name" value="REC_YesN-like"/>
    <property type="match status" value="1"/>
</dbReference>
<dbReference type="RefSeq" id="WP_390248794.1">
    <property type="nucleotide sequence ID" value="NZ_JBHSDT010000002.1"/>
</dbReference>
<dbReference type="InterPro" id="IPR009057">
    <property type="entry name" value="Homeodomain-like_sf"/>
</dbReference>
<dbReference type="PANTHER" id="PTHR42713:SF3">
    <property type="entry name" value="TRANSCRIPTIONAL REGULATORY PROTEIN HPTR"/>
    <property type="match status" value="1"/>
</dbReference>
<evidence type="ECO:0000256" key="5">
    <source>
        <dbReference type="ARBA" id="ARBA00023015"/>
    </source>
</evidence>
<evidence type="ECO:0000256" key="2">
    <source>
        <dbReference type="ARBA" id="ARBA00022490"/>
    </source>
</evidence>